<dbReference type="SMART" id="SM00630">
    <property type="entry name" value="Sema"/>
    <property type="match status" value="1"/>
</dbReference>
<keyword evidence="10 16" id="KW-0472">Membrane</keyword>
<keyword evidence="6" id="KW-0732">Signal</keyword>
<dbReference type="PANTHER" id="PTHR11036:SF16">
    <property type="entry name" value="SEMAPHORIN-4C"/>
    <property type="match status" value="1"/>
</dbReference>
<keyword evidence="5 16" id="KW-0812">Transmembrane</keyword>
<dbReference type="SUPFAM" id="SSF103575">
    <property type="entry name" value="Plexin repeat"/>
    <property type="match status" value="1"/>
</dbReference>
<reference evidence="19" key="2">
    <citation type="submission" date="2025-09" db="UniProtKB">
        <authorList>
            <consortium name="Ensembl"/>
        </authorList>
    </citation>
    <scope>IDENTIFICATION</scope>
</reference>
<evidence type="ECO:0000259" key="18">
    <source>
        <dbReference type="PROSITE" id="PS51004"/>
    </source>
</evidence>
<evidence type="ECO:0000256" key="5">
    <source>
        <dbReference type="ARBA" id="ARBA00022692"/>
    </source>
</evidence>
<dbReference type="InterPro" id="IPR027231">
    <property type="entry name" value="Semaphorin"/>
</dbReference>
<evidence type="ECO:0000256" key="10">
    <source>
        <dbReference type="ARBA" id="ARBA00023136"/>
    </source>
</evidence>
<dbReference type="Gene3D" id="2.130.10.10">
    <property type="entry name" value="YVTN repeat-like/Quinoprotein amine dehydrogenase"/>
    <property type="match status" value="1"/>
</dbReference>
<dbReference type="Gene3D" id="3.30.1680.10">
    <property type="entry name" value="ligand-binding face of the semaphorins, domain 2"/>
    <property type="match status" value="1"/>
</dbReference>
<evidence type="ECO:0000256" key="11">
    <source>
        <dbReference type="ARBA" id="ARBA00023157"/>
    </source>
</evidence>
<feature type="domain" description="Sema" evidence="18">
    <location>
        <begin position="65"/>
        <end position="533"/>
    </location>
</feature>
<comment type="subcellular location">
    <subcellularLocation>
        <location evidence="1">Membrane</location>
        <topology evidence="1">Single-pass type I membrane protein</topology>
    </subcellularLocation>
</comment>
<organism evidence="19 20">
    <name type="scientific">Crocodylus porosus</name>
    <name type="common">Saltwater crocodile</name>
    <name type="synonym">Estuarine crocodile</name>
    <dbReference type="NCBI Taxonomy" id="8502"/>
    <lineage>
        <taxon>Eukaryota</taxon>
        <taxon>Metazoa</taxon>
        <taxon>Chordata</taxon>
        <taxon>Craniata</taxon>
        <taxon>Vertebrata</taxon>
        <taxon>Euteleostomi</taxon>
        <taxon>Archelosauria</taxon>
        <taxon>Archosauria</taxon>
        <taxon>Crocodylia</taxon>
        <taxon>Longirostres</taxon>
        <taxon>Crocodylidae</taxon>
        <taxon>Crocodylus</taxon>
    </lineage>
</organism>
<dbReference type="SMART" id="SM00423">
    <property type="entry name" value="PSI"/>
    <property type="match status" value="1"/>
</dbReference>
<keyword evidence="7" id="KW-0221">Differentiation</keyword>
<keyword evidence="3" id="KW-0217">Developmental protein</keyword>
<dbReference type="GO" id="GO:0007411">
    <property type="term" value="P:axon guidance"/>
    <property type="evidence" value="ECO:0007669"/>
    <property type="project" value="TreeGrafter"/>
</dbReference>
<dbReference type="GO" id="GO:0071526">
    <property type="term" value="P:semaphorin-plexin signaling pathway"/>
    <property type="evidence" value="ECO:0007669"/>
    <property type="project" value="TreeGrafter"/>
</dbReference>
<evidence type="ECO:0000256" key="9">
    <source>
        <dbReference type="ARBA" id="ARBA00022989"/>
    </source>
</evidence>
<dbReference type="GO" id="GO:0042692">
    <property type="term" value="P:muscle cell differentiation"/>
    <property type="evidence" value="ECO:0007669"/>
    <property type="project" value="Ensembl"/>
</dbReference>
<protein>
    <submittedName>
        <fullName evidence="19">Semaphorin 4C</fullName>
    </submittedName>
</protein>
<evidence type="ECO:0000313" key="19">
    <source>
        <dbReference type="Ensembl" id="ENSCPRP00005000484.1"/>
    </source>
</evidence>
<evidence type="ECO:0000256" key="1">
    <source>
        <dbReference type="ARBA" id="ARBA00004479"/>
    </source>
</evidence>
<evidence type="ECO:0000256" key="2">
    <source>
        <dbReference type="ARBA" id="ARBA00009492"/>
    </source>
</evidence>
<dbReference type="Pfam" id="PF01437">
    <property type="entry name" value="PSI"/>
    <property type="match status" value="1"/>
</dbReference>
<dbReference type="InterPro" id="IPR002165">
    <property type="entry name" value="Plexin_repeat"/>
</dbReference>
<keyword evidence="8" id="KW-0524">Neurogenesis</keyword>
<dbReference type="InterPro" id="IPR036352">
    <property type="entry name" value="Semap_dom_sf"/>
</dbReference>
<feature type="region of interest" description="Disordered" evidence="15">
    <location>
        <begin position="787"/>
        <end position="821"/>
    </location>
</feature>
<dbReference type="Pfam" id="PF01403">
    <property type="entry name" value="Sema"/>
    <property type="match status" value="1"/>
</dbReference>
<evidence type="ECO:0000256" key="14">
    <source>
        <dbReference type="PROSITE-ProRule" id="PRU00352"/>
    </source>
</evidence>
<keyword evidence="4" id="KW-0597">Phosphoprotein</keyword>
<dbReference type="InterPro" id="IPR007110">
    <property type="entry name" value="Ig-like_dom"/>
</dbReference>
<dbReference type="FunFam" id="2.130.10.10:FF:000033">
    <property type="entry name" value="Semaphorin 4B"/>
    <property type="match status" value="1"/>
</dbReference>
<dbReference type="GO" id="GO:0030672">
    <property type="term" value="C:synaptic vesicle membrane"/>
    <property type="evidence" value="ECO:0007669"/>
    <property type="project" value="TreeGrafter"/>
</dbReference>
<dbReference type="PROSITE" id="PS51004">
    <property type="entry name" value="SEMA"/>
    <property type="match status" value="1"/>
</dbReference>
<feature type="transmembrane region" description="Helical" evidence="16">
    <location>
        <begin position="699"/>
        <end position="721"/>
    </location>
</feature>
<comment type="similarity">
    <text evidence="2">Belongs to the semaphorin family.</text>
</comment>
<dbReference type="Ensembl" id="ENSCPRT00005000579.1">
    <property type="protein sequence ID" value="ENSCPRP00005000484.1"/>
    <property type="gene ID" value="ENSCPRG00005000404.1"/>
</dbReference>
<keyword evidence="9 16" id="KW-1133">Transmembrane helix</keyword>
<dbReference type="InterPro" id="IPR015943">
    <property type="entry name" value="WD40/YVTN_repeat-like_dom_sf"/>
</dbReference>
<dbReference type="GO" id="GO:0001755">
    <property type="term" value="P:neural crest cell migration"/>
    <property type="evidence" value="ECO:0007669"/>
    <property type="project" value="TreeGrafter"/>
</dbReference>
<feature type="compositionally biased region" description="Pro residues" evidence="15">
    <location>
        <begin position="793"/>
        <end position="812"/>
    </location>
</feature>
<dbReference type="GO" id="GO:0045499">
    <property type="term" value="F:chemorepellent activity"/>
    <property type="evidence" value="ECO:0007669"/>
    <property type="project" value="TreeGrafter"/>
</dbReference>
<dbReference type="PROSITE" id="PS50835">
    <property type="entry name" value="IG_LIKE"/>
    <property type="match status" value="1"/>
</dbReference>
<dbReference type="GO" id="GO:0032874">
    <property type="term" value="P:positive regulation of stress-activated MAPK cascade"/>
    <property type="evidence" value="ECO:0007669"/>
    <property type="project" value="Ensembl"/>
</dbReference>
<evidence type="ECO:0000256" key="3">
    <source>
        <dbReference type="ARBA" id="ARBA00022473"/>
    </source>
</evidence>
<dbReference type="PANTHER" id="PTHR11036">
    <property type="entry name" value="SEMAPHORIN"/>
    <property type="match status" value="1"/>
</dbReference>
<dbReference type="GO" id="GO:0005886">
    <property type="term" value="C:plasma membrane"/>
    <property type="evidence" value="ECO:0007669"/>
    <property type="project" value="TreeGrafter"/>
</dbReference>
<keyword evidence="20" id="KW-1185">Reference proteome</keyword>
<dbReference type="SUPFAM" id="SSF48726">
    <property type="entry name" value="Immunoglobulin"/>
    <property type="match status" value="1"/>
</dbReference>
<evidence type="ECO:0000256" key="7">
    <source>
        <dbReference type="ARBA" id="ARBA00022782"/>
    </source>
</evidence>
<comment type="caution">
    <text evidence="14">Lacks conserved residue(s) required for the propagation of feature annotation.</text>
</comment>
<dbReference type="GO" id="GO:0030215">
    <property type="term" value="F:semaphorin receptor binding"/>
    <property type="evidence" value="ECO:0007669"/>
    <property type="project" value="InterPro"/>
</dbReference>
<evidence type="ECO:0000256" key="16">
    <source>
        <dbReference type="SAM" id="Phobius"/>
    </source>
</evidence>
<proteinExistence type="inferred from homology"/>
<dbReference type="InterPro" id="IPR013783">
    <property type="entry name" value="Ig-like_fold"/>
</dbReference>
<keyword evidence="11" id="KW-1015">Disulfide bond</keyword>
<dbReference type="OMA" id="SAICEYQ"/>
<dbReference type="AlphaFoldDB" id="A0A7M4DVP3"/>
<evidence type="ECO:0000256" key="12">
    <source>
        <dbReference type="ARBA" id="ARBA00023180"/>
    </source>
</evidence>
<gene>
    <name evidence="19" type="primary">SEMA4C</name>
</gene>
<evidence type="ECO:0000256" key="4">
    <source>
        <dbReference type="ARBA" id="ARBA00022553"/>
    </source>
</evidence>
<dbReference type="GO" id="GO:0030335">
    <property type="term" value="P:positive regulation of cell migration"/>
    <property type="evidence" value="ECO:0007669"/>
    <property type="project" value="TreeGrafter"/>
</dbReference>
<reference evidence="19" key="1">
    <citation type="submission" date="2025-08" db="UniProtKB">
        <authorList>
            <consortium name="Ensembl"/>
        </authorList>
    </citation>
    <scope>IDENTIFICATION</scope>
</reference>
<dbReference type="Gene3D" id="2.60.40.10">
    <property type="entry name" value="Immunoglobulins"/>
    <property type="match status" value="1"/>
</dbReference>
<accession>A0A7M4DVP3</accession>
<sequence length="865" mass="93478">MLPPCPHEAGCPQVPPATSRALESWPGLGGRSSMAAGLGGALLLLALLELELGGTESSPWDLVPRKTVPYGELPAGARRFGGAGMSHFLTLTLDEAEGLLYAGAREAVFALSTAALNLQATILWEAPEDKKLECIQKGKNNQTDCFNYVRLVQPLNASHLYACGTGAFQPKCAYIDRATFSLDPQAFEDGKGKCPYDPTKGHTGLVVDGELYSATLNNFLGTEPVIQRNLGPRYSMKTEFLPSWLNEPHFVGSAFVPESEGSASGDDDKVYFFFSERAVEYDCDTPHVVARVARVCKGDIGGARTLQKKWTSFLKARLVCALPEQQLHFDRLQALATLPSPTWSHTAFFGLFHARWGDVVVSAVCQYDLKTVQQAFDGPYKEYQEQAQKWGRYSDPVPSPRPGACITAWHRDNGFASSLELPDNTLNFAKKHPLMDEPVLPHGGHPLLLKKGANLTHLAVDRAHGLDGQLYNVLFLGTDDGWLLKAVSMPTHAHLVEELQIFEQGQPVESLVLAPQKKLVFAGSRSQVVRLPLADCNKYLSCPDCLLARDPHCAWSRNTSRCVHADGRNRALLIQDVAAANTALCSMPRAVNPAPAAPKNVTVAAGTDLVLPCRLASNLARARWTFNGRELPAERVPELADARVRALLLLGAGPQHAGTYQCFSEEQGALLATEAYAVAVLPGLATTLEARAPLEGLGLVWMVAVALGAVCAVLLVVVLSLRRRLREELDKGAKAAERTLVYPIELPKEPASPRFAPSTTSDSDEKLWDPGSYYYSDGSLKIVPGHAACPNGGPAPSPGIPGQPLPSPPPRAPLGGLRGSASNGYIRLQLGAEARPERGELAEELRRKLKQRQALPDSNPEESSV</sequence>
<evidence type="ECO:0000256" key="8">
    <source>
        <dbReference type="ARBA" id="ARBA00022902"/>
    </source>
</evidence>
<dbReference type="SMART" id="SM00409">
    <property type="entry name" value="IG"/>
    <property type="match status" value="1"/>
</dbReference>
<dbReference type="InterPro" id="IPR036179">
    <property type="entry name" value="Ig-like_dom_sf"/>
</dbReference>
<dbReference type="InterPro" id="IPR016201">
    <property type="entry name" value="PSI"/>
</dbReference>
<feature type="domain" description="Ig-like" evidence="17">
    <location>
        <begin position="588"/>
        <end position="679"/>
    </location>
</feature>
<evidence type="ECO:0000313" key="20">
    <source>
        <dbReference type="Proteomes" id="UP000594220"/>
    </source>
</evidence>
<dbReference type="InterPro" id="IPR003599">
    <property type="entry name" value="Ig_sub"/>
</dbReference>
<evidence type="ECO:0000256" key="6">
    <source>
        <dbReference type="ARBA" id="ARBA00022729"/>
    </source>
</evidence>
<name>A0A7M4DVP3_CROPO</name>
<dbReference type="FunFam" id="2.60.40.10:FF:001170">
    <property type="entry name" value="Sema domain, immunoglobulin domain (Ig), short basic domain, secreted, (Semaphorin) 3F"/>
    <property type="match status" value="1"/>
</dbReference>
<evidence type="ECO:0000259" key="17">
    <source>
        <dbReference type="PROSITE" id="PS50835"/>
    </source>
</evidence>
<evidence type="ECO:0000256" key="13">
    <source>
        <dbReference type="ARBA" id="ARBA00023319"/>
    </source>
</evidence>
<keyword evidence="12" id="KW-0325">Glycoprotein</keyword>
<dbReference type="InterPro" id="IPR001627">
    <property type="entry name" value="Semap_dom"/>
</dbReference>
<dbReference type="GeneTree" id="ENSGT00940000159885"/>
<dbReference type="SUPFAM" id="SSF101912">
    <property type="entry name" value="Sema domain"/>
    <property type="match status" value="1"/>
</dbReference>
<evidence type="ECO:0000256" key="15">
    <source>
        <dbReference type="SAM" id="MobiDB-lite"/>
    </source>
</evidence>
<keyword evidence="13" id="KW-0393">Immunoglobulin domain</keyword>
<dbReference type="Proteomes" id="UP000594220">
    <property type="component" value="Unplaced"/>
</dbReference>